<dbReference type="PANTHER" id="PTHR30034">
    <property type="entry name" value="FLAGELLAR MOTOR SWITCH PROTEIN FLIM"/>
    <property type="match status" value="1"/>
</dbReference>
<sequence>LDVLVEGHGGKLKLILPNSAFENLKPLLDQSFLGGALGGDDGWRGQLTESLQDTNVVLNALLHEITLPLTQVLNWSKGQVIDLGIDFEHEATVHCSGKPMFFAAMGRRRNGSVALRITEKLDELDEGYDDDLPD</sequence>
<organism evidence="2">
    <name type="scientific">marine sediment metagenome</name>
    <dbReference type="NCBI Taxonomy" id="412755"/>
    <lineage>
        <taxon>unclassified sequences</taxon>
        <taxon>metagenomes</taxon>
        <taxon>ecological metagenomes</taxon>
    </lineage>
</organism>
<dbReference type="InterPro" id="IPR001543">
    <property type="entry name" value="FliN-like_C"/>
</dbReference>
<dbReference type="Gene3D" id="2.30.330.10">
    <property type="entry name" value="SpoA-like"/>
    <property type="match status" value="1"/>
</dbReference>
<evidence type="ECO:0000313" key="2">
    <source>
        <dbReference type="EMBL" id="KKL58972.1"/>
    </source>
</evidence>
<dbReference type="InterPro" id="IPR036429">
    <property type="entry name" value="SpoA-like_sf"/>
</dbReference>
<name>A0A0F9G6V5_9ZZZZ</name>
<comment type="caution">
    <text evidence="2">The sequence shown here is derived from an EMBL/GenBank/DDBJ whole genome shotgun (WGS) entry which is preliminary data.</text>
</comment>
<dbReference type="Pfam" id="PF01052">
    <property type="entry name" value="FliMN_C"/>
    <property type="match status" value="1"/>
</dbReference>
<dbReference type="GO" id="GO:0050918">
    <property type="term" value="P:positive chemotaxis"/>
    <property type="evidence" value="ECO:0007669"/>
    <property type="project" value="TreeGrafter"/>
</dbReference>
<dbReference type="GO" id="GO:0071978">
    <property type="term" value="P:bacterial-type flagellum-dependent swarming motility"/>
    <property type="evidence" value="ECO:0007669"/>
    <property type="project" value="TreeGrafter"/>
</dbReference>
<reference evidence="2" key="1">
    <citation type="journal article" date="2015" name="Nature">
        <title>Complex archaea that bridge the gap between prokaryotes and eukaryotes.</title>
        <authorList>
            <person name="Spang A."/>
            <person name="Saw J.H."/>
            <person name="Jorgensen S.L."/>
            <person name="Zaremba-Niedzwiedzka K."/>
            <person name="Martijn J."/>
            <person name="Lind A.E."/>
            <person name="van Eijk R."/>
            <person name="Schleper C."/>
            <person name="Guy L."/>
            <person name="Ettema T.J."/>
        </authorList>
    </citation>
    <scope>NUCLEOTIDE SEQUENCE</scope>
</reference>
<dbReference type="SUPFAM" id="SSF101801">
    <property type="entry name" value="Surface presentation of antigens (SPOA)"/>
    <property type="match status" value="1"/>
</dbReference>
<gene>
    <name evidence="2" type="ORF">LCGC14_2220040</name>
</gene>
<accession>A0A0F9G6V5</accession>
<proteinExistence type="predicted"/>
<dbReference type="AlphaFoldDB" id="A0A0F9G6V5"/>
<evidence type="ECO:0000259" key="1">
    <source>
        <dbReference type="Pfam" id="PF01052"/>
    </source>
</evidence>
<feature type="non-terminal residue" evidence="2">
    <location>
        <position position="1"/>
    </location>
</feature>
<feature type="domain" description="Flagellar motor switch protein FliN-like C-terminal" evidence="1">
    <location>
        <begin position="50"/>
        <end position="121"/>
    </location>
</feature>
<dbReference type="PANTHER" id="PTHR30034:SF3">
    <property type="entry name" value="FLAGELLAR MOTOR SWITCH PROTEIN FLIM"/>
    <property type="match status" value="1"/>
</dbReference>
<dbReference type="EMBL" id="LAZR01029641">
    <property type="protein sequence ID" value="KKL58972.1"/>
    <property type="molecule type" value="Genomic_DNA"/>
</dbReference>
<protein>
    <recommendedName>
        <fullName evidence="1">Flagellar motor switch protein FliN-like C-terminal domain-containing protein</fullName>
    </recommendedName>
</protein>